<dbReference type="Gene3D" id="1.20.5.300">
    <property type="match status" value="1"/>
</dbReference>
<feature type="compositionally biased region" description="Basic and acidic residues" evidence="1">
    <location>
        <begin position="17"/>
        <end position="29"/>
    </location>
</feature>
<accession>A0AA47N5X3</accession>
<reference evidence="3" key="1">
    <citation type="journal article" date="2023" name="Front. Mar. Sci.">
        <title>A new Merluccius polli reference genome to investigate the effects of global change in West African waters.</title>
        <authorList>
            <person name="Mateo J.L."/>
            <person name="Blanco-Fernandez C."/>
            <person name="Garcia-Vazquez E."/>
            <person name="Machado-Schiaffino G."/>
        </authorList>
    </citation>
    <scope>NUCLEOTIDE SEQUENCE</scope>
    <source>
        <strain evidence="3">C29</strain>
        <tissue evidence="3">Fin</tissue>
    </source>
</reference>
<evidence type="ECO:0000313" key="3">
    <source>
        <dbReference type="EMBL" id="KAK0152952.1"/>
    </source>
</evidence>
<dbReference type="EMBL" id="JAOPHQ010000877">
    <property type="protein sequence ID" value="KAK0152952.1"/>
    <property type="molecule type" value="Genomic_DNA"/>
</dbReference>
<evidence type="ECO:0000259" key="2">
    <source>
        <dbReference type="Pfam" id="PF16526"/>
    </source>
</evidence>
<evidence type="ECO:0000313" key="4">
    <source>
        <dbReference type="Proteomes" id="UP001174136"/>
    </source>
</evidence>
<feature type="domain" description="Cyclic nucleotide-gated channel C-terminal leucine zipper" evidence="2">
    <location>
        <begin position="1"/>
        <end position="63"/>
    </location>
</feature>
<dbReference type="AlphaFoldDB" id="A0AA47N5X3"/>
<sequence>MKEGLLDEDADGAGGLGKEETEEKVERLESSLDTLQTRFARLLHEYSATQQRLKRRITVLERQLNHPADGDSLAEDAALETDGVPAA</sequence>
<name>A0AA47N5X3_MERPO</name>
<proteinExistence type="predicted"/>
<protein>
    <submittedName>
        <fullName evidence="3">Cyclic nucleotide-gated cation channel</fullName>
    </submittedName>
</protein>
<dbReference type="Pfam" id="PF16526">
    <property type="entry name" value="CLZ"/>
    <property type="match status" value="1"/>
</dbReference>
<comment type="caution">
    <text evidence="3">The sequence shown here is derived from an EMBL/GenBank/DDBJ whole genome shotgun (WGS) entry which is preliminary data.</text>
</comment>
<dbReference type="Proteomes" id="UP001174136">
    <property type="component" value="Unassembled WGS sequence"/>
</dbReference>
<feature type="region of interest" description="Disordered" evidence="1">
    <location>
        <begin position="1"/>
        <end position="29"/>
    </location>
</feature>
<keyword evidence="4" id="KW-1185">Reference proteome</keyword>
<feature type="region of interest" description="Disordered" evidence="1">
    <location>
        <begin position="65"/>
        <end position="87"/>
    </location>
</feature>
<dbReference type="InterPro" id="IPR032406">
    <property type="entry name" value="CLZ_dom"/>
</dbReference>
<feature type="compositionally biased region" description="Acidic residues" evidence="1">
    <location>
        <begin position="1"/>
        <end position="11"/>
    </location>
</feature>
<evidence type="ECO:0000256" key="1">
    <source>
        <dbReference type="SAM" id="MobiDB-lite"/>
    </source>
</evidence>
<dbReference type="FunFam" id="1.20.5.300:FF:000002">
    <property type="entry name" value="Cyclic nucleotide-gated channel alpha 3"/>
    <property type="match status" value="1"/>
</dbReference>
<gene>
    <name evidence="3" type="primary">CNG_2</name>
    <name evidence="3" type="ORF">N1851_005387</name>
</gene>
<organism evidence="3 4">
    <name type="scientific">Merluccius polli</name>
    <name type="common">Benguela hake</name>
    <name type="synonym">Merluccius cadenati</name>
    <dbReference type="NCBI Taxonomy" id="89951"/>
    <lineage>
        <taxon>Eukaryota</taxon>
        <taxon>Metazoa</taxon>
        <taxon>Chordata</taxon>
        <taxon>Craniata</taxon>
        <taxon>Vertebrata</taxon>
        <taxon>Euteleostomi</taxon>
        <taxon>Actinopterygii</taxon>
        <taxon>Neopterygii</taxon>
        <taxon>Teleostei</taxon>
        <taxon>Neoteleostei</taxon>
        <taxon>Acanthomorphata</taxon>
        <taxon>Zeiogadaria</taxon>
        <taxon>Gadariae</taxon>
        <taxon>Gadiformes</taxon>
        <taxon>Gadoidei</taxon>
        <taxon>Merlucciidae</taxon>
        <taxon>Merluccius</taxon>
    </lineage>
</organism>